<dbReference type="PANTHER" id="PTHR23017">
    <property type="entry name" value="SERPENTINE RECEPTOR, CLASS X"/>
    <property type="match status" value="1"/>
</dbReference>
<sequence>MVELIAVMAPIALVFTVFTLVLELLSVIFYTVQFVKKHHFISSPYFYIMTIYLVIHAITNLSYLISDPFDAASVPRQIDNVIQWYGYLIMGPLNVLLTVNRFTAVVFYQRFTRIWRLRHTILCIFVTLLFPFAIDGHAMLNIDCFLQTRNPGCAEEGMQMGVIQVYTQITCCVISIVLTVCSIIAARVNRVLYGSSVAVNLERRLLFQSSVSTFLFSFTIVWNYLYTVTHNNTEDNPTTNDEQWFVDLTACMGNVSLELLFGADALMLLLLSKSVRNTFFKFIFIDKLMKHIRRHKRTNSQVQNVQFQSKAQAITVIS</sequence>
<evidence type="ECO:0000313" key="2">
    <source>
        <dbReference type="Proteomes" id="UP000492821"/>
    </source>
</evidence>
<feature type="transmembrane region" description="Helical" evidence="1">
    <location>
        <begin position="6"/>
        <end position="32"/>
    </location>
</feature>
<feature type="transmembrane region" description="Helical" evidence="1">
    <location>
        <begin position="205"/>
        <end position="225"/>
    </location>
</feature>
<accession>A0A7E4VDB7</accession>
<reference evidence="2" key="1">
    <citation type="journal article" date="2013" name="Genetics">
        <title>The draft genome and transcriptome of Panagrellus redivivus are shaped by the harsh demands of a free-living lifestyle.</title>
        <authorList>
            <person name="Srinivasan J."/>
            <person name="Dillman A.R."/>
            <person name="Macchietto M.G."/>
            <person name="Heikkinen L."/>
            <person name="Lakso M."/>
            <person name="Fracchia K.M."/>
            <person name="Antoshechkin I."/>
            <person name="Mortazavi A."/>
            <person name="Wong G."/>
            <person name="Sternberg P.W."/>
        </authorList>
    </citation>
    <scope>NUCLEOTIDE SEQUENCE [LARGE SCALE GENOMIC DNA]</scope>
    <source>
        <strain evidence="2">MT8872</strain>
    </source>
</reference>
<dbReference type="Proteomes" id="UP000492821">
    <property type="component" value="Unassembled WGS sequence"/>
</dbReference>
<organism evidence="2 3">
    <name type="scientific">Panagrellus redivivus</name>
    <name type="common">Microworm</name>
    <dbReference type="NCBI Taxonomy" id="6233"/>
    <lineage>
        <taxon>Eukaryota</taxon>
        <taxon>Metazoa</taxon>
        <taxon>Ecdysozoa</taxon>
        <taxon>Nematoda</taxon>
        <taxon>Chromadorea</taxon>
        <taxon>Rhabditida</taxon>
        <taxon>Tylenchina</taxon>
        <taxon>Panagrolaimomorpha</taxon>
        <taxon>Panagrolaimoidea</taxon>
        <taxon>Panagrolaimidae</taxon>
        <taxon>Panagrellus</taxon>
    </lineage>
</organism>
<protein>
    <submittedName>
        <fullName evidence="3">G_PROTEIN_RECEP_F1_2 domain-containing protein</fullName>
    </submittedName>
</protein>
<dbReference type="PANTHER" id="PTHR23017:SF3">
    <property type="entry name" value="G-PROTEIN COUPLED RECEPTORS FAMILY 1 PROFILE DOMAIN-CONTAINING PROTEIN"/>
    <property type="match status" value="1"/>
</dbReference>
<dbReference type="SUPFAM" id="SSF81321">
    <property type="entry name" value="Family A G protein-coupled receptor-like"/>
    <property type="match status" value="1"/>
</dbReference>
<keyword evidence="2" id="KW-1185">Reference proteome</keyword>
<evidence type="ECO:0000256" key="1">
    <source>
        <dbReference type="SAM" id="Phobius"/>
    </source>
</evidence>
<feature type="transmembrane region" description="Helical" evidence="1">
    <location>
        <begin position="165"/>
        <end position="185"/>
    </location>
</feature>
<keyword evidence="1" id="KW-0812">Transmembrane</keyword>
<feature type="transmembrane region" description="Helical" evidence="1">
    <location>
        <begin position="120"/>
        <end position="140"/>
    </location>
</feature>
<feature type="transmembrane region" description="Helical" evidence="1">
    <location>
        <begin position="44"/>
        <end position="65"/>
    </location>
</feature>
<proteinExistence type="predicted"/>
<keyword evidence="1" id="KW-0472">Membrane</keyword>
<reference evidence="3" key="2">
    <citation type="submission" date="2020-10" db="UniProtKB">
        <authorList>
            <consortium name="WormBaseParasite"/>
        </authorList>
    </citation>
    <scope>IDENTIFICATION</scope>
</reference>
<name>A0A7E4VDB7_PANRE</name>
<evidence type="ECO:0000313" key="3">
    <source>
        <dbReference type="WBParaSite" id="Pan_g19470.t1"/>
    </source>
</evidence>
<dbReference type="WBParaSite" id="Pan_g19470.t1">
    <property type="protein sequence ID" value="Pan_g19470.t1"/>
    <property type="gene ID" value="Pan_g19470"/>
</dbReference>
<feature type="transmembrane region" description="Helical" evidence="1">
    <location>
        <begin position="245"/>
        <end position="271"/>
    </location>
</feature>
<dbReference type="AlphaFoldDB" id="A0A7E4VDB7"/>
<feature type="transmembrane region" description="Helical" evidence="1">
    <location>
        <begin position="85"/>
        <end position="108"/>
    </location>
</feature>
<keyword evidence="1" id="KW-1133">Transmembrane helix</keyword>